<feature type="region of interest" description="Disordered" evidence="5">
    <location>
        <begin position="1"/>
        <end position="21"/>
    </location>
</feature>
<evidence type="ECO:0000313" key="7">
    <source>
        <dbReference type="EMBL" id="RZB81986.1"/>
    </source>
</evidence>
<feature type="domain" description="DNA endonuclease activator Ctp1 C-terminal" evidence="6">
    <location>
        <begin position="316"/>
        <end position="352"/>
    </location>
</feature>
<dbReference type="GO" id="GO:0010792">
    <property type="term" value="P:DNA double-strand break processing involved in repair via single-strand annealing"/>
    <property type="evidence" value="ECO:0007669"/>
    <property type="project" value="TreeGrafter"/>
</dbReference>
<feature type="coiled-coil region" evidence="4">
    <location>
        <begin position="64"/>
        <end position="130"/>
    </location>
</feature>
<dbReference type="Proteomes" id="UP000289340">
    <property type="component" value="Chromosome 11"/>
</dbReference>
<evidence type="ECO:0000259" key="6">
    <source>
        <dbReference type="Pfam" id="PF08573"/>
    </source>
</evidence>
<dbReference type="PANTHER" id="PTHR15107:SF0">
    <property type="entry name" value="DNA ENDONUCLEASE ACTIVATOR CTP1 C-TERMINAL DOMAIN-CONTAINING PROTEIN"/>
    <property type="match status" value="1"/>
</dbReference>
<sequence>MDEEAESVPHPQSPKLGFPLPSSAAADANLITGLSTIMAASIQDAKNRISQIERAKRNAAFSKLESCEGEKATLLARIDELDEKLRLKTREIEEADGKLLERVEALTCELRDEKLKRNRVTEAYKRLKSQHVYLRRKVGLGEENVVQENKLECASELEMLQSPIVKPGLETKTPDVFVATCVIKRVKEKPSEIDRGCNLSSPSSGFRDVPKCPSNTKLVSVSSTKRPVSSWRQTRSHQSRKDISADSSDDETHDMNAKSSPQKKQKQSSVTVANTRSFKYVEPVRKKAERENLKGVECKQCRKFYDAVLPNADGKDADSKQSFRCEHLDGVSRHRYRYVPPMTPEGFWNIGFESEIFLIITFGAFIESINGCLRFFHVPYGDRIEAATAELTSDQTMSTKLDEILQRLTLLEIHYQFSNVLQPSSTPSSEQTAAGAVPQLNTKDGAAEFELSFVCLDKKVQSLMEESLNSVSNQGRVVENQTMEAEVHGEDGSKFALGSNEKLVFGRGCRFGNYDCTVSRHHVPFELDHSDSEDANAVSFEVLRTPFGCMTEKRLGSSKSSTKVWGISLVLTHLTLEAT</sequence>
<feature type="region of interest" description="Disordered" evidence="5">
    <location>
        <begin position="192"/>
        <end position="272"/>
    </location>
</feature>
<proteinExistence type="predicted"/>
<evidence type="ECO:0000313" key="8">
    <source>
        <dbReference type="Proteomes" id="UP000289340"/>
    </source>
</evidence>
<dbReference type="PANTHER" id="PTHR15107">
    <property type="entry name" value="RETINOBLASTOMA BINDING PROTEIN 8"/>
    <property type="match status" value="1"/>
</dbReference>
<comment type="caution">
    <text evidence="7">The sequence shown here is derived from an EMBL/GenBank/DDBJ whole genome shotgun (WGS) entry which is preliminary data.</text>
</comment>
<dbReference type="InterPro" id="IPR013882">
    <property type="entry name" value="Ctp1_C"/>
</dbReference>
<dbReference type="GO" id="GO:0005634">
    <property type="term" value="C:nucleus"/>
    <property type="evidence" value="ECO:0007669"/>
    <property type="project" value="UniProtKB-SubCell"/>
</dbReference>
<dbReference type="Pfam" id="PF08573">
    <property type="entry name" value="SAE2"/>
    <property type="match status" value="1"/>
</dbReference>
<keyword evidence="3" id="KW-0539">Nucleus</keyword>
<evidence type="ECO:0000256" key="3">
    <source>
        <dbReference type="ARBA" id="ARBA00023242"/>
    </source>
</evidence>
<comment type="subcellular location">
    <subcellularLocation>
        <location evidence="1">Nucleus</location>
    </subcellularLocation>
</comment>
<dbReference type="GO" id="GO:0003684">
    <property type="term" value="F:damaged DNA binding"/>
    <property type="evidence" value="ECO:0007669"/>
    <property type="project" value="TreeGrafter"/>
</dbReference>
<protein>
    <submittedName>
        <fullName evidence="7">Protein gamma response 1</fullName>
    </submittedName>
</protein>
<dbReference type="EMBL" id="QZWG01000011">
    <property type="protein sequence ID" value="RZB81986.1"/>
    <property type="molecule type" value="Genomic_DNA"/>
</dbReference>
<evidence type="ECO:0000256" key="5">
    <source>
        <dbReference type="SAM" id="MobiDB-lite"/>
    </source>
</evidence>
<keyword evidence="8" id="KW-1185">Reference proteome</keyword>
<dbReference type="AlphaFoldDB" id="A0A445I7H5"/>
<organism evidence="7 8">
    <name type="scientific">Glycine soja</name>
    <name type="common">Wild soybean</name>
    <dbReference type="NCBI Taxonomy" id="3848"/>
    <lineage>
        <taxon>Eukaryota</taxon>
        <taxon>Viridiplantae</taxon>
        <taxon>Streptophyta</taxon>
        <taxon>Embryophyta</taxon>
        <taxon>Tracheophyta</taxon>
        <taxon>Spermatophyta</taxon>
        <taxon>Magnoliopsida</taxon>
        <taxon>eudicotyledons</taxon>
        <taxon>Gunneridae</taxon>
        <taxon>Pentapetalae</taxon>
        <taxon>rosids</taxon>
        <taxon>fabids</taxon>
        <taxon>Fabales</taxon>
        <taxon>Fabaceae</taxon>
        <taxon>Papilionoideae</taxon>
        <taxon>50 kb inversion clade</taxon>
        <taxon>NPAAA clade</taxon>
        <taxon>indigoferoid/millettioid clade</taxon>
        <taxon>Phaseoleae</taxon>
        <taxon>Glycine</taxon>
        <taxon>Glycine subgen. Soja</taxon>
    </lineage>
</organism>
<evidence type="ECO:0000256" key="2">
    <source>
        <dbReference type="ARBA" id="ARBA00022763"/>
    </source>
</evidence>
<accession>A0A445I7H5</accession>
<feature type="compositionally biased region" description="Polar residues" evidence="5">
    <location>
        <begin position="213"/>
        <end position="233"/>
    </location>
</feature>
<dbReference type="InterPro" id="IPR033316">
    <property type="entry name" value="RBBP8-like"/>
</dbReference>
<evidence type="ECO:0000256" key="4">
    <source>
        <dbReference type="SAM" id="Coils"/>
    </source>
</evidence>
<reference evidence="7 8" key="1">
    <citation type="submission" date="2018-09" db="EMBL/GenBank/DDBJ databases">
        <title>A high-quality reference genome of wild soybean provides a powerful tool to mine soybean genomes.</title>
        <authorList>
            <person name="Xie M."/>
            <person name="Chung C.Y.L."/>
            <person name="Li M.-W."/>
            <person name="Wong F.-L."/>
            <person name="Chan T.-F."/>
            <person name="Lam H.-M."/>
        </authorList>
    </citation>
    <scope>NUCLEOTIDE SEQUENCE [LARGE SCALE GENOMIC DNA]</scope>
    <source>
        <strain evidence="8">cv. W05</strain>
        <tissue evidence="7">Hypocotyl of etiolated seedlings</tissue>
    </source>
</reference>
<keyword evidence="4" id="KW-0175">Coiled coil</keyword>
<name>A0A445I7H5_GLYSO</name>
<keyword evidence="2" id="KW-0227">DNA damage</keyword>
<evidence type="ECO:0000256" key="1">
    <source>
        <dbReference type="ARBA" id="ARBA00004123"/>
    </source>
</evidence>
<gene>
    <name evidence="7" type="ORF">D0Y65_031280</name>
</gene>